<comment type="catalytic activity">
    <reaction evidence="10 13">
        <text>3-O-(beta-D-galactosyl-(1-&gt;3)-beta-D-galactosyl-(1-&gt;4)-beta-D-xylosyl)-L-seryl-[protein] + UDP-alpha-D-glucuronate = 3-O-(beta-D-GlcA-(1-&gt;3)-beta-D-Gal-(1-&gt;3)-beta-D-Gal-(1-&gt;4)-beta-D-Xyl)-L-seryl-[protein] + UDP + H(+)</text>
        <dbReference type="Rhea" id="RHEA:24168"/>
        <dbReference type="Rhea" id="RHEA-COMP:12571"/>
        <dbReference type="Rhea" id="RHEA-COMP:12573"/>
        <dbReference type="ChEBI" id="CHEBI:15378"/>
        <dbReference type="ChEBI" id="CHEBI:58052"/>
        <dbReference type="ChEBI" id="CHEBI:58223"/>
        <dbReference type="ChEBI" id="CHEBI:132090"/>
        <dbReference type="ChEBI" id="CHEBI:132093"/>
        <dbReference type="EC" id="2.4.1.135"/>
    </reaction>
</comment>
<dbReference type="STRING" id="6313.A0A0K0D2W4"/>
<dbReference type="Gene3D" id="3.90.550.10">
    <property type="entry name" value="Spore Coat Polysaccharide Biosynthesis Protein SpsA, Chain A"/>
    <property type="match status" value="1"/>
</dbReference>
<evidence type="ECO:0000256" key="4">
    <source>
        <dbReference type="ARBA" id="ARBA00022679"/>
    </source>
</evidence>
<evidence type="ECO:0000256" key="1">
    <source>
        <dbReference type="ARBA" id="ARBA00004606"/>
    </source>
</evidence>
<dbReference type="Pfam" id="PF03360">
    <property type="entry name" value="Glyco_transf_43"/>
    <property type="match status" value="1"/>
</dbReference>
<dbReference type="InterPro" id="IPR005027">
    <property type="entry name" value="Glyco_trans_43"/>
</dbReference>
<evidence type="ECO:0000313" key="14">
    <source>
        <dbReference type="Proteomes" id="UP000035642"/>
    </source>
</evidence>
<keyword evidence="9" id="KW-0325">Glycoprotein</keyword>
<keyword evidence="7" id="KW-1133">Transmembrane helix</keyword>
<evidence type="ECO:0000256" key="3">
    <source>
        <dbReference type="ARBA" id="ARBA00012641"/>
    </source>
</evidence>
<comment type="pathway">
    <text evidence="13">Protein modification; protein glycosylation.</text>
</comment>
<keyword evidence="4 13" id="KW-0808">Transferase</keyword>
<evidence type="ECO:0000313" key="15">
    <source>
        <dbReference type="WBParaSite" id="ACAC_0000440901-mRNA-1"/>
    </source>
</evidence>
<proteinExistence type="inferred from homology"/>
<dbReference type="PANTHER" id="PTHR10896:SF30">
    <property type="entry name" value="GALACTOSYLGALACTOSYLXYLOSYLPROTEIN 3-BETA-GLUCURONOSYLTRANSFERASE"/>
    <property type="match status" value="1"/>
</dbReference>
<keyword evidence="5" id="KW-0812">Transmembrane</keyword>
<evidence type="ECO:0000256" key="13">
    <source>
        <dbReference type="RuleBase" id="RU363127"/>
    </source>
</evidence>
<dbReference type="SUPFAM" id="SSF53448">
    <property type="entry name" value="Nucleotide-diphospho-sugar transferases"/>
    <property type="match status" value="1"/>
</dbReference>
<keyword evidence="14" id="KW-1185">Reference proteome</keyword>
<feature type="active site" description="Proton donor/acceptor" evidence="11">
    <location>
        <position position="60"/>
    </location>
</feature>
<keyword evidence="6 13" id="KW-0735">Signal-anchor</keyword>
<evidence type="ECO:0000256" key="9">
    <source>
        <dbReference type="ARBA" id="ARBA00023180"/>
    </source>
</evidence>
<protein>
    <recommendedName>
        <fullName evidence="3 13">Galactosylgalactosylxylosylprotein 3-beta-glucuronosyltransferase</fullName>
        <ecNumber evidence="3 13">2.4.1.135</ecNumber>
    </recommendedName>
</protein>
<dbReference type="AlphaFoldDB" id="A0A0K0D2W4"/>
<evidence type="ECO:0000256" key="11">
    <source>
        <dbReference type="PIRSR" id="PIRSR605027-1"/>
    </source>
</evidence>
<keyword evidence="8" id="KW-0472">Membrane</keyword>
<organism evidence="14 15">
    <name type="scientific">Angiostrongylus cantonensis</name>
    <name type="common">Rat lungworm</name>
    <dbReference type="NCBI Taxonomy" id="6313"/>
    <lineage>
        <taxon>Eukaryota</taxon>
        <taxon>Metazoa</taxon>
        <taxon>Ecdysozoa</taxon>
        <taxon>Nematoda</taxon>
        <taxon>Chromadorea</taxon>
        <taxon>Rhabditida</taxon>
        <taxon>Rhabditina</taxon>
        <taxon>Rhabditomorpha</taxon>
        <taxon>Strongyloidea</taxon>
        <taxon>Metastrongylidae</taxon>
        <taxon>Angiostrongylus</taxon>
    </lineage>
</organism>
<comment type="subcellular location">
    <subcellularLocation>
        <location evidence="13">Golgi apparatus membrane</location>
        <topology evidence="13">Single-pass type II membrane protein</topology>
    </subcellularLocation>
    <subcellularLocation>
        <location evidence="1">Membrane</location>
        <topology evidence="1">Single-pass type II membrane protein</topology>
    </subcellularLocation>
</comment>
<keyword evidence="13" id="KW-0479">Metal-binding</keyword>
<evidence type="ECO:0000256" key="8">
    <source>
        <dbReference type="ARBA" id="ARBA00023136"/>
    </source>
</evidence>
<evidence type="ECO:0000256" key="7">
    <source>
        <dbReference type="ARBA" id="ARBA00022989"/>
    </source>
</evidence>
<sequence>LVGGAWVEAPRVSANGKVIAWDVVFAPGRPFAIDKAGFALNIKDASFNTRCARTYKQGPESCFLSQFGFTKENLEAFGYKDFPKEVLVWHTKTSKSKATGPKRGYTME</sequence>
<dbReference type="EC" id="2.4.1.135" evidence="3 13"/>
<dbReference type="WBParaSite" id="ACAC_0000440901-mRNA-1">
    <property type="protein sequence ID" value="ACAC_0000440901-mRNA-1"/>
    <property type="gene ID" value="ACAC_0000440901"/>
</dbReference>
<evidence type="ECO:0000256" key="5">
    <source>
        <dbReference type="ARBA" id="ARBA00022692"/>
    </source>
</evidence>
<keyword evidence="13" id="KW-0333">Golgi apparatus</keyword>
<dbReference type="GO" id="GO:0005975">
    <property type="term" value="P:carbohydrate metabolic process"/>
    <property type="evidence" value="ECO:0007669"/>
    <property type="project" value="TreeGrafter"/>
</dbReference>
<evidence type="ECO:0000256" key="2">
    <source>
        <dbReference type="ARBA" id="ARBA00007706"/>
    </source>
</evidence>
<keyword evidence="13" id="KW-0464">Manganese</keyword>
<dbReference type="PANTHER" id="PTHR10896">
    <property type="entry name" value="GALACTOSYLGALACTOSYLXYLOSYLPROTEIN 3-BETA-GLUCURONOSYLTRANSFERASE BETA-1,3-GLUCURONYLTRANSFERASE"/>
    <property type="match status" value="1"/>
</dbReference>
<dbReference type="UniPathway" id="UPA00378"/>
<reference evidence="15" key="2">
    <citation type="submission" date="2017-02" db="UniProtKB">
        <authorList>
            <consortium name="WormBaseParasite"/>
        </authorList>
    </citation>
    <scope>IDENTIFICATION</scope>
</reference>
<evidence type="ECO:0000256" key="12">
    <source>
        <dbReference type="PIRSR" id="PIRSR605027-4"/>
    </source>
</evidence>
<reference evidence="14" key="1">
    <citation type="submission" date="2012-09" db="EMBL/GenBank/DDBJ databases">
        <authorList>
            <person name="Martin A.A."/>
        </authorList>
    </citation>
    <scope>NUCLEOTIDE SEQUENCE</scope>
</reference>
<dbReference type="GO" id="GO:0050650">
    <property type="term" value="P:chondroitin sulfate proteoglycan biosynthetic process"/>
    <property type="evidence" value="ECO:0007669"/>
    <property type="project" value="TreeGrafter"/>
</dbReference>
<evidence type="ECO:0000256" key="6">
    <source>
        <dbReference type="ARBA" id="ARBA00022968"/>
    </source>
</evidence>
<dbReference type="Proteomes" id="UP000035642">
    <property type="component" value="Unassembled WGS sequence"/>
</dbReference>
<evidence type="ECO:0000256" key="10">
    <source>
        <dbReference type="ARBA" id="ARBA00047979"/>
    </source>
</evidence>
<dbReference type="InterPro" id="IPR029044">
    <property type="entry name" value="Nucleotide-diphossugar_trans"/>
</dbReference>
<accession>A0A0K0D2W4</accession>
<dbReference type="GO" id="GO:0000139">
    <property type="term" value="C:Golgi membrane"/>
    <property type="evidence" value="ECO:0007669"/>
    <property type="project" value="UniProtKB-SubCell"/>
</dbReference>
<name>A0A0K0D2W4_ANGCA</name>
<comment type="similarity">
    <text evidence="2 13">Belongs to the glycosyltransferase 43 family.</text>
</comment>
<dbReference type="GO" id="GO:0015018">
    <property type="term" value="F:galactosylgalactosylxylosylprotein 3-beta-glucuronosyltransferase activity"/>
    <property type="evidence" value="ECO:0007669"/>
    <property type="project" value="UniProtKB-UniRule"/>
</dbReference>
<feature type="site" description="Interaction with galactose moiety of substrate glycoprotein" evidence="12">
    <location>
        <position position="8"/>
    </location>
</feature>
<dbReference type="GO" id="GO:0046872">
    <property type="term" value="F:metal ion binding"/>
    <property type="evidence" value="ECO:0007669"/>
    <property type="project" value="UniProtKB-KW"/>
</dbReference>
<comment type="cofactor">
    <cofactor evidence="13">
        <name>Mn(2+)</name>
        <dbReference type="ChEBI" id="CHEBI:29035"/>
    </cofactor>
</comment>